<sequence length="271" mass="29596">MTELSSWVPEGIDLTKPSAARAYDAFLGGSHNFAVDRQFARRAEEVFPGVAKACQANRSFLRRTVQFMVDAGVRQFIDIGSGIPTVGNVHEVAQRRNPDCRVVYVDNERVAVAHSELILAGNDRATIVEADMREPASILDDRRTRRLIDFDQPVGLLMLAVLHFLPDADDPAGLVERYRAALAPGSHLVISHATAESRPEEMRALEALYSTSANPAVARSTSWISGLFGEFRLVEPGAVFVPEWRPDGAGVVAHPEHHIFFGGVGVKPGYG</sequence>
<dbReference type="Pfam" id="PF04672">
    <property type="entry name" value="Methyltransf_19"/>
    <property type="match status" value="1"/>
</dbReference>
<dbReference type="AlphaFoldDB" id="A0A4D4JE35"/>
<reference evidence="2" key="1">
    <citation type="submission" date="2019-04" db="EMBL/GenBank/DDBJ databases">
        <title>Draft genome sequence of Pseudonocardiaceae bacterium SL3-2-4.</title>
        <authorList>
            <person name="Ningsih F."/>
            <person name="Yokota A."/>
            <person name="Sakai Y."/>
            <person name="Nanatani K."/>
            <person name="Yabe S."/>
            <person name="Oetari A."/>
            <person name="Sjamsuridzal W."/>
        </authorList>
    </citation>
    <scope>NUCLEOTIDE SEQUENCE [LARGE SCALE GENOMIC DNA]</scope>
    <source>
        <strain evidence="2">SL3-2-4</strain>
    </source>
</reference>
<comment type="caution">
    <text evidence="1">The sequence shown here is derived from an EMBL/GenBank/DDBJ whole genome shotgun (WGS) entry which is preliminary data.</text>
</comment>
<keyword evidence="2" id="KW-1185">Reference proteome</keyword>
<evidence type="ECO:0000313" key="2">
    <source>
        <dbReference type="Proteomes" id="UP000298860"/>
    </source>
</evidence>
<dbReference type="PIRSF" id="PIRSF017393">
    <property type="entry name" value="MTase_SAV2177"/>
    <property type="match status" value="1"/>
</dbReference>
<evidence type="ECO:0000313" key="1">
    <source>
        <dbReference type="EMBL" id="GDY33300.1"/>
    </source>
</evidence>
<proteinExistence type="predicted"/>
<dbReference type="InterPro" id="IPR029063">
    <property type="entry name" value="SAM-dependent_MTases_sf"/>
</dbReference>
<dbReference type="Gene3D" id="3.40.50.150">
    <property type="entry name" value="Vaccinia Virus protein VP39"/>
    <property type="match status" value="1"/>
</dbReference>
<dbReference type="CDD" id="cd02440">
    <property type="entry name" value="AdoMet_MTases"/>
    <property type="match status" value="1"/>
</dbReference>
<dbReference type="EMBL" id="BJFL01000038">
    <property type="protein sequence ID" value="GDY33300.1"/>
    <property type="molecule type" value="Genomic_DNA"/>
</dbReference>
<dbReference type="Proteomes" id="UP000298860">
    <property type="component" value="Unassembled WGS sequence"/>
</dbReference>
<protein>
    <recommendedName>
        <fullName evidence="3">S-adenosyl methyltransferase</fullName>
    </recommendedName>
</protein>
<accession>A0A4D4JE35</accession>
<organism evidence="1 2">
    <name type="scientific">Gandjariella thermophila</name>
    <dbReference type="NCBI Taxonomy" id="1931992"/>
    <lineage>
        <taxon>Bacteria</taxon>
        <taxon>Bacillati</taxon>
        <taxon>Actinomycetota</taxon>
        <taxon>Actinomycetes</taxon>
        <taxon>Pseudonocardiales</taxon>
        <taxon>Pseudonocardiaceae</taxon>
        <taxon>Gandjariella</taxon>
    </lineage>
</organism>
<evidence type="ECO:0008006" key="3">
    <source>
        <dbReference type="Google" id="ProtNLM"/>
    </source>
</evidence>
<name>A0A4D4JE35_9PSEU</name>
<dbReference type="SUPFAM" id="SSF53335">
    <property type="entry name" value="S-adenosyl-L-methionine-dependent methyltransferases"/>
    <property type="match status" value="1"/>
</dbReference>
<dbReference type="RefSeq" id="WP_192909726.1">
    <property type="nucleotide sequence ID" value="NZ_BJFL01000038.1"/>
</dbReference>
<gene>
    <name evidence="1" type="ORF">GTS_49330</name>
</gene>
<dbReference type="InterPro" id="IPR006764">
    <property type="entry name" value="SAM_dep_MeTrfase_SAV2177_type"/>
</dbReference>